<feature type="compositionally biased region" description="Polar residues" evidence="1">
    <location>
        <begin position="418"/>
        <end position="430"/>
    </location>
</feature>
<dbReference type="RefSeq" id="WP_190834530.1">
    <property type="nucleotide sequence ID" value="NZ_CAWPPI010000084.1"/>
</dbReference>
<dbReference type="PANTHER" id="PTHR10151:SF120">
    <property type="entry name" value="BIS(5'-ADENOSYL)-TRIPHOSPHATASE"/>
    <property type="match status" value="1"/>
</dbReference>
<dbReference type="PANTHER" id="PTHR10151">
    <property type="entry name" value="ECTONUCLEOTIDE PYROPHOSPHATASE/PHOSPHODIESTERASE"/>
    <property type="match status" value="1"/>
</dbReference>
<name>A0A8J7BZE9_9CYAN</name>
<feature type="region of interest" description="Disordered" evidence="1">
    <location>
        <begin position="406"/>
        <end position="430"/>
    </location>
</feature>
<dbReference type="AlphaFoldDB" id="A0A8J7BZE9"/>
<gene>
    <name evidence="2" type="ORF">ICL16_27635</name>
</gene>
<organism evidence="2 3">
    <name type="scientific">Iningainema tapete BLCC-T55</name>
    <dbReference type="NCBI Taxonomy" id="2748662"/>
    <lineage>
        <taxon>Bacteria</taxon>
        <taxon>Bacillati</taxon>
        <taxon>Cyanobacteriota</taxon>
        <taxon>Cyanophyceae</taxon>
        <taxon>Nostocales</taxon>
        <taxon>Scytonemataceae</taxon>
        <taxon>Iningainema tapete</taxon>
    </lineage>
</organism>
<proteinExistence type="predicted"/>
<evidence type="ECO:0000313" key="3">
    <source>
        <dbReference type="Proteomes" id="UP000629098"/>
    </source>
</evidence>
<accession>A0A8J7BZE9</accession>
<comment type="caution">
    <text evidence="2">The sequence shown here is derived from an EMBL/GenBank/DDBJ whole genome shotgun (WGS) entry which is preliminary data.</text>
</comment>
<dbReference type="InterPro" id="IPR002591">
    <property type="entry name" value="Phosphodiest/P_Trfase"/>
</dbReference>
<dbReference type="SUPFAM" id="SSF53649">
    <property type="entry name" value="Alkaline phosphatase-like"/>
    <property type="match status" value="1"/>
</dbReference>
<dbReference type="Pfam" id="PF01663">
    <property type="entry name" value="Phosphodiest"/>
    <property type="match status" value="2"/>
</dbReference>
<dbReference type="Gene3D" id="3.40.720.10">
    <property type="entry name" value="Alkaline Phosphatase, subunit A"/>
    <property type="match status" value="2"/>
</dbReference>
<keyword evidence="3" id="KW-1185">Reference proteome</keyword>
<dbReference type="Proteomes" id="UP000629098">
    <property type="component" value="Unassembled WGS sequence"/>
</dbReference>
<reference evidence="2" key="1">
    <citation type="submission" date="2020-09" db="EMBL/GenBank/DDBJ databases">
        <title>Iningainema tapete sp. nov. (Scytonemataceae, Cyanobacteria) from greenhouses in central Florida (USA) produces two types of nodularin with biosynthetic potential for microcystin-LR and anabaenopeptins.</title>
        <authorList>
            <person name="Berthold D.E."/>
            <person name="Lefler F.W."/>
            <person name="Huang I.-S."/>
            <person name="Abdulla H."/>
            <person name="Zimba P.V."/>
            <person name="Laughinghouse H.D. IV."/>
        </authorList>
    </citation>
    <scope>NUCLEOTIDE SEQUENCE</scope>
    <source>
        <strain evidence="2">BLCCT55</strain>
    </source>
</reference>
<evidence type="ECO:0000313" key="2">
    <source>
        <dbReference type="EMBL" id="MBD2775728.1"/>
    </source>
</evidence>
<sequence length="505" mass="53985">MAPKNIVISLDGATFSILKNYLETNQLESNTGLGFLANTGVFVPSTVITPSLTAPSHIAIATGSTAAKNDINANSFHLIKSPFNENISGFGAPIGGYDALHGDAHESEDPTAEPLWVRLREAGKTVVAATFPGADGVDVRLPGVEGTPIIQSKDIRTVDYTIPFGVFGGIGARGFSLNAGQFTIDPTLATNGLATLGITSFSDVKVAQLETIPAQGTGSLVGGSSNPYSLQIAAIDTTNDDIINYNELVVFDANRGIERPFQPPSTGSAFLNTDNQTISPFFFESSNNKVGASFLLTNLAPDLSTVRILRTSANYIPRPVESPGVIANVDDINNNVGFWQPQPDFRIAQRVAPGLNDFPDIELEAAYEDLVETFVPYQTDVLLRAIAQNPDADLVLGYVEQPDGSGHQFLLTDPRQPTDPSNPNSIGTGQDQAKIERYANYVLNAYKTVSDAVQRVIDTVGTDSNGLPNSNIIITSDHGFAPFHTAVNMNISWLTLGLIQIKYEL</sequence>
<evidence type="ECO:0000256" key="1">
    <source>
        <dbReference type="SAM" id="MobiDB-lite"/>
    </source>
</evidence>
<dbReference type="GO" id="GO:0016787">
    <property type="term" value="F:hydrolase activity"/>
    <property type="evidence" value="ECO:0007669"/>
    <property type="project" value="UniProtKB-ARBA"/>
</dbReference>
<protein>
    <submittedName>
        <fullName evidence="2">Alkaline phosphatase family protein</fullName>
    </submittedName>
</protein>
<dbReference type="InterPro" id="IPR017850">
    <property type="entry name" value="Alkaline_phosphatase_core_sf"/>
</dbReference>
<dbReference type="EMBL" id="JACXAE010000084">
    <property type="protein sequence ID" value="MBD2775728.1"/>
    <property type="molecule type" value="Genomic_DNA"/>
</dbReference>